<dbReference type="PANTHER" id="PTHR35841">
    <property type="entry name" value="PHOSPHONATES-BINDING PERIPLASMIC PROTEIN"/>
    <property type="match status" value="1"/>
</dbReference>
<name>A0AA87QCX5_RHIRH</name>
<comment type="caution">
    <text evidence="1">The sequence shown here is derived from an EMBL/GenBank/DDBJ whole genome shotgun (WGS) entry which is preliminary data.</text>
</comment>
<evidence type="ECO:0000313" key="1">
    <source>
        <dbReference type="EMBL" id="GAJ96695.1"/>
    </source>
</evidence>
<dbReference type="Gene3D" id="3.40.190.10">
    <property type="entry name" value="Periplasmic binding protein-like II"/>
    <property type="match status" value="2"/>
</dbReference>
<sequence>MTTSPPIACSRMYNLSPKITGLWDDFFTWLGAQSGVKLEVIPHAAPAPLSALWERPDMGVVFMCGFPFSKLAAEQRPIPLVAPISLANWAASQPVYASHIVAGRDTAFESADLATARWGWTVRDSQSGYNAPREFVATQPYATEVRDTVGPLLNPRGVVEAIRSGTIDVGAIDAYAYQLLDMHEPEMIAPLRIVATTKPAPFPLLVASRQLPPDTVLALKHALLHAHRTDEGQAILTSLGLAAFAEPDMAAYDRMPARARDTDEALGASW</sequence>
<accession>A0AA87QCX5</accession>
<dbReference type="PANTHER" id="PTHR35841:SF1">
    <property type="entry name" value="PHOSPHONATES-BINDING PERIPLASMIC PROTEIN"/>
    <property type="match status" value="1"/>
</dbReference>
<organism evidence="1 2">
    <name type="scientific">Rhizobium rhizogenes NBRC 13257</name>
    <dbReference type="NCBI Taxonomy" id="1220581"/>
    <lineage>
        <taxon>Bacteria</taxon>
        <taxon>Pseudomonadati</taxon>
        <taxon>Pseudomonadota</taxon>
        <taxon>Alphaproteobacteria</taxon>
        <taxon>Hyphomicrobiales</taxon>
        <taxon>Rhizobiaceae</taxon>
        <taxon>Rhizobium/Agrobacterium group</taxon>
        <taxon>Rhizobium</taxon>
    </lineage>
</organism>
<proteinExistence type="predicted"/>
<dbReference type="SUPFAM" id="SSF53850">
    <property type="entry name" value="Periplasmic binding protein-like II"/>
    <property type="match status" value="1"/>
</dbReference>
<reference evidence="1 2" key="1">
    <citation type="submission" date="2014-05" db="EMBL/GenBank/DDBJ databases">
        <title>Whole genome shotgun sequence of Rhizobium rhizogenes NBRC 13257.</title>
        <authorList>
            <person name="Katano-Makiyama Y."/>
            <person name="Hosoyama A."/>
            <person name="Hashimoto M."/>
            <person name="Hosoyama Y."/>
            <person name="Noguchi M."/>
            <person name="Tsuchikane K."/>
            <person name="Kimura A."/>
            <person name="Ohji S."/>
            <person name="Ichikawa N."/>
            <person name="Yamazoe A."/>
            <person name="Fujita N."/>
        </authorList>
    </citation>
    <scope>NUCLEOTIDE SEQUENCE [LARGE SCALE GENOMIC DNA]</scope>
    <source>
        <strain evidence="1 2">NBRC 13257</strain>
    </source>
</reference>
<dbReference type="Pfam" id="PF12974">
    <property type="entry name" value="Phosphonate-bd"/>
    <property type="match status" value="1"/>
</dbReference>
<dbReference type="Proteomes" id="UP000026941">
    <property type="component" value="Unassembled WGS sequence"/>
</dbReference>
<dbReference type="AlphaFoldDB" id="A0AA87QCX5"/>
<evidence type="ECO:0000313" key="2">
    <source>
        <dbReference type="Proteomes" id="UP000026941"/>
    </source>
</evidence>
<dbReference type="RefSeq" id="WP_042476953.1">
    <property type="nucleotide sequence ID" value="NZ_BAYX01000024.1"/>
</dbReference>
<dbReference type="EMBL" id="BAYX01000024">
    <property type="protein sequence ID" value="GAJ96695.1"/>
    <property type="molecule type" value="Genomic_DNA"/>
</dbReference>
<gene>
    <name evidence="1" type="ORF">RRH01S_24_00880</name>
</gene>
<protein>
    <submittedName>
        <fullName evidence="1">Uncharacterized protein</fullName>
    </submittedName>
</protein>